<name>W4HL09_9RHOB</name>
<dbReference type="RefSeq" id="WP_043844190.1">
    <property type="nucleotide sequence ID" value="NZ_AQQW01000005.1"/>
</dbReference>
<proteinExistence type="predicted"/>
<organism evidence="1 2">
    <name type="scientific">Roseivivax marinus</name>
    <dbReference type="NCBI Taxonomy" id="1379903"/>
    <lineage>
        <taxon>Bacteria</taxon>
        <taxon>Pseudomonadati</taxon>
        <taxon>Pseudomonadota</taxon>
        <taxon>Alphaproteobacteria</taxon>
        <taxon>Rhodobacterales</taxon>
        <taxon>Roseobacteraceae</taxon>
        <taxon>Roseivivax</taxon>
    </lineage>
</organism>
<protein>
    <submittedName>
        <fullName evidence="1">Uncharacterized protein</fullName>
    </submittedName>
</protein>
<dbReference type="Proteomes" id="UP000019063">
    <property type="component" value="Unassembled WGS sequence"/>
</dbReference>
<gene>
    <name evidence="1" type="ORF">ATO8_09768</name>
</gene>
<evidence type="ECO:0000313" key="1">
    <source>
        <dbReference type="EMBL" id="ETW12821.1"/>
    </source>
</evidence>
<accession>W4HL09</accession>
<dbReference type="AlphaFoldDB" id="W4HL09"/>
<dbReference type="EMBL" id="AQQW01000005">
    <property type="protein sequence ID" value="ETW12821.1"/>
    <property type="molecule type" value="Genomic_DNA"/>
</dbReference>
<sequence length="82" mass="8914">MLSIETAALWSAMRELRNEDPDRAVETAFAADELAGIARNASRPALASRAREALRDAAAHHPRARVRVRSALMFAETQTGAV</sequence>
<reference evidence="1 2" key="1">
    <citation type="journal article" date="2014" name="Antonie Van Leeuwenhoek">
        <title>Roseivivax atlanticus sp. nov., isolated from surface seawater of the Atlantic Ocean.</title>
        <authorList>
            <person name="Li G."/>
            <person name="Lai Q."/>
            <person name="Liu X."/>
            <person name="Sun F."/>
            <person name="Shao Z."/>
        </authorList>
    </citation>
    <scope>NUCLEOTIDE SEQUENCE [LARGE SCALE GENOMIC DNA]</scope>
    <source>
        <strain evidence="1 2">22II-s10s</strain>
    </source>
</reference>
<comment type="caution">
    <text evidence="1">The sequence shown here is derived from an EMBL/GenBank/DDBJ whole genome shotgun (WGS) entry which is preliminary data.</text>
</comment>
<evidence type="ECO:0000313" key="2">
    <source>
        <dbReference type="Proteomes" id="UP000019063"/>
    </source>
</evidence>
<keyword evidence="2" id="KW-1185">Reference proteome</keyword>